<dbReference type="InterPro" id="IPR002528">
    <property type="entry name" value="MATE_fam"/>
</dbReference>
<dbReference type="Pfam" id="PF01554">
    <property type="entry name" value="MatE"/>
    <property type="match status" value="2"/>
</dbReference>
<evidence type="ECO:0000256" key="8">
    <source>
        <dbReference type="ARBA" id="ARBA00023136"/>
    </source>
</evidence>
<dbReference type="AlphaFoldDB" id="A0A2I1K012"/>
<dbReference type="InterPro" id="IPR045070">
    <property type="entry name" value="MATE_MepA-like"/>
</dbReference>
<keyword evidence="8 10" id="KW-0472">Membrane</keyword>
<feature type="transmembrane region" description="Helical" evidence="10">
    <location>
        <begin position="263"/>
        <end position="285"/>
    </location>
</feature>
<keyword evidence="4" id="KW-0813">Transport</keyword>
<dbReference type="PANTHER" id="PTHR43823">
    <property type="entry name" value="SPORULATION PROTEIN YKVU"/>
    <property type="match status" value="1"/>
</dbReference>
<feature type="transmembrane region" description="Helical" evidence="10">
    <location>
        <begin position="408"/>
        <end position="429"/>
    </location>
</feature>
<keyword evidence="5" id="KW-1003">Cell membrane</keyword>
<comment type="caution">
    <text evidence="11">The sequence shown here is derived from an EMBL/GenBank/DDBJ whole genome shotgun (WGS) entry which is preliminary data.</text>
</comment>
<dbReference type="GO" id="GO:0005886">
    <property type="term" value="C:plasma membrane"/>
    <property type="evidence" value="ECO:0007669"/>
    <property type="project" value="UniProtKB-SubCell"/>
</dbReference>
<dbReference type="GO" id="GO:0042910">
    <property type="term" value="F:xenobiotic transmembrane transporter activity"/>
    <property type="evidence" value="ECO:0007669"/>
    <property type="project" value="InterPro"/>
</dbReference>
<feature type="transmembrane region" description="Helical" evidence="10">
    <location>
        <begin position="159"/>
        <end position="182"/>
    </location>
</feature>
<dbReference type="PANTHER" id="PTHR43823:SF3">
    <property type="entry name" value="MULTIDRUG EXPORT PROTEIN MEPA"/>
    <property type="match status" value="1"/>
</dbReference>
<reference evidence="11 12" key="1">
    <citation type="submission" date="2017-12" db="EMBL/GenBank/DDBJ databases">
        <title>Phylogenetic diversity of female urinary microbiome.</title>
        <authorList>
            <person name="Thomas-White K."/>
            <person name="Wolfe A.J."/>
        </authorList>
    </citation>
    <scope>NUCLEOTIDE SEQUENCE [LARGE SCALE GENOMIC DNA]</scope>
    <source>
        <strain evidence="11 12">UMB0898</strain>
    </source>
</reference>
<keyword evidence="7 10" id="KW-1133">Transmembrane helix</keyword>
<dbReference type="GO" id="GO:0046677">
    <property type="term" value="P:response to antibiotic"/>
    <property type="evidence" value="ECO:0007669"/>
    <property type="project" value="UniProtKB-KW"/>
</dbReference>
<evidence type="ECO:0000256" key="5">
    <source>
        <dbReference type="ARBA" id="ARBA00022475"/>
    </source>
</evidence>
<dbReference type="InterPro" id="IPR051327">
    <property type="entry name" value="MATE_MepA_subfamily"/>
</dbReference>
<feature type="transmembrane region" description="Helical" evidence="10">
    <location>
        <begin position="128"/>
        <end position="147"/>
    </location>
</feature>
<name>A0A2I1K012_9LACT</name>
<protein>
    <recommendedName>
        <fullName evidence="3">Multidrug export protein MepA</fullName>
    </recommendedName>
</protein>
<dbReference type="CDD" id="cd13143">
    <property type="entry name" value="MATE_MepA_like"/>
    <property type="match status" value="1"/>
</dbReference>
<dbReference type="OrthoDB" id="9776324at2"/>
<feature type="transmembrane region" description="Helical" evidence="10">
    <location>
        <begin position="230"/>
        <end position="251"/>
    </location>
</feature>
<evidence type="ECO:0000256" key="10">
    <source>
        <dbReference type="SAM" id="Phobius"/>
    </source>
</evidence>
<sequence length="439" mass="49138">METKKLFKTYLKYLVPTIGSMILYSTYTMVDGIFVGQGVGPLALSAVNVSMPFVTLSFASAILLAIGTSNLITYSLGRGRIQRGNQYFTMGLSLALGVSLVISLVAYFNLNSLALLLGSEPEIHEYVLAYLGTIILFSPFFCMTYMFEIMVKADRHPHLAIIFMVVSALTNIILDYVFIYIFHLGVRGAAIATGISQVLPCIGYTLHFLSDRANLKFTKFKMRRIDLRDMIRFGFPAALTEMSTGFTILVFNQVIANHYGVNGLAVFSVIVYLMNLIVNAMLAIVQSSQPLLSYNFGAKNMTHVKQLRKYVLYTILVSSSMMVLLIQLFPNAVLSIFLNHMEAEFIELAVRAMRLFSSSFLILGFNIGIGGYLTAVQRPRDELIISLMRGYIVVALVVFTFPNLFGSSIIWLCLTISELITLIISLYFLRRERLQRTQA</sequence>
<gene>
    <name evidence="11" type="ORF">CYJ57_04620</name>
</gene>
<evidence type="ECO:0000256" key="4">
    <source>
        <dbReference type="ARBA" id="ARBA00022448"/>
    </source>
</evidence>
<feature type="transmembrane region" description="Helical" evidence="10">
    <location>
        <begin position="188"/>
        <end position="209"/>
    </location>
</feature>
<dbReference type="GO" id="GO:0015297">
    <property type="term" value="F:antiporter activity"/>
    <property type="evidence" value="ECO:0007669"/>
    <property type="project" value="InterPro"/>
</dbReference>
<proteinExistence type="inferred from homology"/>
<feature type="transmembrane region" description="Helical" evidence="10">
    <location>
        <begin position="310"/>
        <end position="338"/>
    </location>
</feature>
<dbReference type="InterPro" id="IPR048279">
    <property type="entry name" value="MdtK-like"/>
</dbReference>
<evidence type="ECO:0000256" key="7">
    <source>
        <dbReference type="ARBA" id="ARBA00022989"/>
    </source>
</evidence>
<feature type="transmembrane region" description="Helical" evidence="10">
    <location>
        <begin position="12"/>
        <end position="30"/>
    </location>
</feature>
<keyword evidence="9" id="KW-0046">Antibiotic resistance</keyword>
<comment type="similarity">
    <text evidence="2">Belongs to the multi antimicrobial extrusion (MATE) (TC 2.A.66.1) family. MepA subfamily.</text>
</comment>
<feature type="transmembrane region" description="Helical" evidence="10">
    <location>
        <begin position="358"/>
        <end position="376"/>
    </location>
</feature>
<dbReference type="EMBL" id="PKHE01000010">
    <property type="protein sequence ID" value="PKY89024.1"/>
    <property type="molecule type" value="Genomic_DNA"/>
</dbReference>
<organism evidence="11 12">
    <name type="scientific">Falseniella ignava</name>
    <dbReference type="NCBI Taxonomy" id="137730"/>
    <lineage>
        <taxon>Bacteria</taxon>
        <taxon>Bacillati</taxon>
        <taxon>Bacillota</taxon>
        <taxon>Bacilli</taxon>
        <taxon>Lactobacillales</taxon>
        <taxon>Aerococcaceae</taxon>
        <taxon>Falseniella</taxon>
    </lineage>
</organism>
<feature type="transmembrane region" description="Helical" evidence="10">
    <location>
        <begin position="383"/>
        <end position="402"/>
    </location>
</feature>
<keyword evidence="6 10" id="KW-0812">Transmembrane</keyword>
<dbReference type="Proteomes" id="UP000234384">
    <property type="component" value="Unassembled WGS sequence"/>
</dbReference>
<evidence type="ECO:0000256" key="1">
    <source>
        <dbReference type="ARBA" id="ARBA00004651"/>
    </source>
</evidence>
<evidence type="ECO:0000256" key="3">
    <source>
        <dbReference type="ARBA" id="ARBA00022106"/>
    </source>
</evidence>
<evidence type="ECO:0000313" key="11">
    <source>
        <dbReference type="EMBL" id="PKY89024.1"/>
    </source>
</evidence>
<dbReference type="PIRSF" id="PIRSF006603">
    <property type="entry name" value="DinF"/>
    <property type="match status" value="1"/>
</dbReference>
<dbReference type="NCBIfam" id="TIGR00797">
    <property type="entry name" value="matE"/>
    <property type="match status" value="1"/>
</dbReference>
<comment type="subcellular location">
    <subcellularLocation>
        <location evidence="1">Cell membrane</location>
        <topology evidence="1">Multi-pass membrane protein</topology>
    </subcellularLocation>
</comment>
<feature type="transmembrane region" description="Helical" evidence="10">
    <location>
        <begin position="42"/>
        <end position="66"/>
    </location>
</feature>
<dbReference type="RefSeq" id="WP_101954265.1">
    <property type="nucleotide sequence ID" value="NZ_PKHE01000010.1"/>
</dbReference>
<evidence type="ECO:0000256" key="6">
    <source>
        <dbReference type="ARBA" id="ARBA00022692"/>
    </source>
</evidence>
<feature type="transmembrane region" description="Helical" evidence="10">
    <location>
        <begin position="87"/>
        <end position="108"/>
    </location>
</feature>
<evidence type="ECO:0000256" key="2">
    <source>
        <dbReference type="ARBA" id="ARBA00008417"/>
    </source>
</evidence>
<evidence type="ECO:0000313" key="12">
    <source>
        <dbReference type="Proteomes" id="UP000234384"/>
    </source>
</evidence>
<accession>A0A2I1K012</accession>
<evidence type="ECO:0000256" key="9">
    <source>
        <dbReference type="ARBA" id="ARBA00023251"/>
    </source>
</evidence>